<keyword evidence="3" id="KW-1185">Reference proteome</keyword>
<evidence type="ECO:0000313" key="2">
    <source>
        <dbReference type="EMBL" id="KAK4291807.1"/>
    </source>
</evidence>
<accession>A0AAE1NLR8</accession>
<protein>
    <submittedName>
        <fullName evidence="2">Uncharacterized protein</fullName>
    </submittedName>
</protein>
<dbReference type="AlphaFoldDB" id="A0AAE1NLR8"/>
<reference evidence="2" key="1">
    <citation type="submission" date="2023-11" db="EMBL/GenBank/DDBJ databases">
        <title>Genome assemblies of two species of porcelain crab, Petrolisthes cinctipes and Petrolisthes manimaculis (Anomura: Porcellanidae).</title>
        <authorList>
            <person name="Angst P."/>
        </authorList>
    </citation>
    <scope>NUCLEOTIDE SEQUENCE</scope>
    <source>
        <strain evidence="2">PB745_02</strain>
        <tissue evidence="2">Gill</tissue>
    </source>
</reference>
<sequence length="116" mass="13261">MLVASHGGKCYQYYPDEEQHVTVTCHTLRQRPRLNTSSHSRYDHLLHLRQSINVSTTATRPLFHVCGSVPPLASVSYQLLTKLHQDSTKLHQDSTKLHQDSTKLHRVPLQATHTSR</sequence>
<gene>
    <name evidence="2" type="ORF">Pmani_035386</name>
</gene>
<dbReference type="EMBL" id="JAWZYT010005041">
    <property type="protein sequence ID" value="KAK4291807.1"/>
    <property type="molecule type" value="Genomic_DNA"/>
</dbReference>
<feature type="region of interest" description="Disordered" evidence="1">
    <location>
        <begin position="88"/>
        <end position="116"/>
    </location>
</feature>
<dbReference type="Proteomes" id="UP001292094">
    <property type="component" value="Unassembled WGS sequence"/>
</dbReference>
<proteinExistence type="predicted"/>
<name>A0AAE1NLR8_9EUCA</name>
<comment type="caution">
    <text evidence="2">The sequence shown here is derived from an EMBL/GenBank/DDBJ whole genome shotgun (WGS) entry which is preliminary data.</text>
</comment>
<evidence type="ECO:0000256" key="1">
    <source>
        <dbReference type="SAM" id="MobiDB-lite"/>
    </source>
</evidence>
<feature type="compositionally biased region" description="Basic and acidic residues" evidence="1">
    <location>
        <begin position="88"/>
        <end position="103"/>
    </location>
</feature>
<organism evidence="2 3">
    <name type="scientific">Petrolisthes manimaculis</name>
    <dbReference type="NCBI Taxonomy" id="1843537"/>
    <lineage>
        <taxon>Eukaryota</taxon>
        <taxon>Metazoa</taxon>
        <taxon>Ecdysozoa</taxon>
        <taxon>Arthropoda</taxon>
        <taxon>Crustacea</taxon>
        <taxon>Multicrustacea</taxon>
        <taxon>Malacostraca</taxon>
        <taxon>Eumalacostraca</taxon>
        <taxon>Eucarida</taxon>
        <taxon>Decapoda</taxon>
        <taxon>Pleocyemata</taxon>
        <taxon>Anomura</taxon>
        <taxon>Galatheoidea</taxon>
        <taxon>Porcellanidae</taxon>
        <taxon>Petrolisthes</taxon>
    </lineage>
</organism>
<evidence type="ECO:0000313" key="3">
    <source>
        <dbReference type="Proteomes" id="UP001292094"/>
    </source>
</evidence>